<dbReference type="OrthoDB" id="1897030at2"/>
<protein>
    <submittedName>
        <fullName evidence="2">Hydrolase</fullName>
    </submittedName>
</protein>
<keyword evidence="2" id="KW-0378">Hydrolase</keyword>
<dbReference type="AlphaFoldDB" id="A0A2U8DLR9"/>
<feature type="signal peptide" evidence="1">
    <location>
        <begin position="1"/>
        <end position="28"/>
    </location>
</feature>
<proteinExistence type="predicted"/>
<reference evidence="3" key="1">
    <citation type="submission" date="2017-04" db="EMBL/GenBank/DDBJ databases">
        <authorList>
            <person name="Song Y."/>
            <person name="Cho B.-K."/>
        </authorList>
    </citation>
    <scope>NUCLEOTIDE SEQUENCE [LARGE SCALE GENOMIC DNA]</scope>
    <source>
        <strain evidence="3">SL1</strain>
    </source>
</reference>
<evidence type="ECO:0000313" key="3">
    <source>
        <dbReference type="Proteomes" id="UP000244910"/>
    </source>
</evidence>
<dbReference type="Proteomes" id="UP000244910">
    <property type="component" value="Chromosome"/>
</dbReference>
<evidence type="ECO:0000313" key="2">
    <source>
        <dbReference type="EMBL" id="AWI03700.1"/>
    </source>
</evidence>
<keyword evidence="1" id="KW-0732">Signal</keyword>
<evidence type="ECO:0000256" key="1">
    <source>
        <dbReference type="SAM" id="SignalP"/>
    </source>
</evidence>
<feature type="chain" id="PRO_5039278191" evidence="1">
    <location>
        <begin position="29"/>
        <end position="224"/>
    </location>
</feature>
<keyword evidence="3" id="KW-1185">Reference proteome</keyword>
<accession>A0A2U8DLR9</accession>
<sequence>MIRKFKKCIFIALFMLISLTFSSISVSANDDSVLNLGTRTITDVNKTWTITFNNDINFNSVLGNVQIKDITSDKNLYITPIQGESKSVVKVKAPSEGYVVGHNYQITISKNIKLVNGAFLSRTTALNFIVAPKGNSAYTVSASVVVSPLIDAFKQITIISTNIPNASKYKIEGNNNLFDIGKPMVSLVGGNTVKVYICDSVGSVLGTTNMDVSTSKSNMNLNLQ</sequence>
<gene>
    <name evidence="2" type="ORF">B9W14_04110</name>
</gene>
<dbReference type="RefSeq" id="WP_032076666.1">
    <property type="nucleotide sequence ID" value="NZ_CP020953.1"/>
</dbReference>
<dbReference type="EMBL" id="CP020953">
    <property type="protein sequence ID" value="AWI03700.1"/>
    <property type="molecule type" value="Genomic_DNA"/>
</dbReference>
<organism evidence="2 3">
    <name type="scientific">Clostridium drakei</name>
    <dbReference type="NCBI Taxonomy" id="332101"/>
    <lineage>
        <taxon>Bacteria</taxon>
        <taxon>Bacillati</taxon>
        <taxon>Bacillota</taxon>
        <taxon>Clostridia</taxon>
        <taxon>Eubacteriales</taxon>
        <taxon>Clostridiaceae</taxon>
        <taxon>Clostridium</taxon>
    </lineage>
</organism>
<dbReference type="KEGG" id="cdrk:B9W14_04110"/>
<dbReference type="GO" id="GO:0016787">
    <property type="term" value="F:hydrolase activity"/>
    <property type="evidence" value="ECO:0007669"/>
    <property type="project" value="UniProtKB-KW"/>
</dbReference>
<name>A0A2U8DLR9_9CLOT</name>